<evidence type="ECO:0000313" key="3">
    <source>
        <dbReference type="Proteomes" id="UP000193224"/>
    </source>
</evidence>
<accession>A0A1X7BNU3</accession>
<sequence>MGWIGIADLGGGRFDPEGLGKQAGKTRNTLDPDALMPQGTLMLETRLSCCATPQTLLAFRGNPPLAGSFSLQMLPGGGIILIETHGDDLRHTTLPHDPDGRTDVLRLTYCWDVPGGWASLTLERPGTDLVQSVALAPPRPFPVRDIQSMIMDPRRREMHAEVDFIAVSRKTEPVGPMPGLSGSVPVATPKGNIFADRLRRGSIVQTADGAQVPVLQTVRRTVPARGSFRPVLIRAPYFNLRQDIVLAPQQRLVIGGSEVEYMFGKEAVLVPARHLVNGISTRFADGPDLITYHHIVLPGHEVILAAGCPVESLYLGRLRRKPEQLALSILAGADRSLLPEHPKPVWPVLKPFEAVTLAMHRAA</sequence>
<gene>
    <name evidence="2" type="ORF">ROA7745_01073</name>
</gene>
<dbReference type="EMBL" id="FWXB01000003">
    <property type="protein sequence ID" value="SMC11261.1"/>
    <property type="molecule type" value="Genomic_DNA"/>
</dbReference>
<dbReference type="RefSeq" id="WP_085799237.1">
    <property type="nucleotide sequence ID" value="NZ_FWXB01000003.1"/>
</dbReference>
<protein>
    <recommendedName>
        <fullName evidence="1">Hedgehog/Intein (Hint) domain-containing protein</fullName>
    </recommendedName>
</protein>
<dbReference type="InterPro" id="IPR028992">
    <property type="entry name" value="Hedgehog/Intein_dom"/>
</dbReference>
<evidence type="ECO:0000259" key="1">
    <source>
        <dbReference type="Pfam" id="PF13403"/>
    </source>
</evidence>
<reference evidence="2 3" key="1">
    <citation type="submission" date="2017-03" db="EMBL/GenBank/DDBJ databases">
        <authorList>
            <person name="Afonso C.L."/>
            <person name="Miller P.J."/>
            <person name="Scott M.A."/>
            <person name="Spackman E."/>
            <person name="Goraichik I."/>
            <person name="Dimitrov K.M."/>
            <person name="Suarez D.L."/>
            <person name="Swayne D.E."/>
        </authorList>
    </citation>
    <scope>NUCLEOTIDE SEQUENCE [LARGE SCALE GENOMIC DNA]</scope>
    <source>
        <strain evidence="2 3">CECT 7745</strain>
    </source>
</reference>
<name>A0A1X7BNU3_9RHOB</name>
<keyword evidence="3" id="KW-1185">Reference proteome</keyword>
<organism evidence="2 3">
    <name type="scientific">Roseovarius aestuarii</name>
    <dbReference type="NCBI Taxonomy" id="475083"/>
    <lineage>
        <taxon>Bacteria</taxon>
        <taxon>Pseudomonadati</taxon>
        <taxon>Pseudomonadota</taxon>
        <taxon>Alphaproteobacteria</taxon>
        <taxon>Rhodobacterales</taxon>
        <taxon>Roseobacteraceae</taxon>
        <taxon>Roseovarius</taxon>
    </lineage>
</organism>
<dbReference type="Pfam" id="PF13403">
    <property type="entry name" value="Hint_2"/>
    <property type="match status" value="1"/>
</dbReference>
<dbReference type="AlphaFoldDB" id="A0A1X7BNU3"/>
<evidence type="ECO:0000313" key="2">
    <source>
        <dbReference type="EMBL" id="SMC11261.1"/>
    </source>
</evidence>
<dbReference type="SUPFAM" id="SSF51294">
    <property type="entry name" value="Hedgehog/intein (Hint) domain"/>
    <property type="match status" value="1"/>
</dbReference>
<feature type="domain" description="Hedgehog/Intein (Hint)" evidence="1">
    <location>
        <begin position="185"/>
        <end position="316"/>
    </location>
</feature>
<proteinExistence type="predicted"/>
<dbReference type="InterPro" id="IPR036844">
    <property type="entry name" value="Hint_dom_sf"/>
</dbReference>
<dbReference type="Proteomes" id="UP000193224">
    <property type="component" value="Unassembled WGS sequence"/>
</dbReference>